<accession>A0A0X1KYC4</accession>
<dbReference type="CDD" id="cd14847">
    <property type="entry name" value="DD-carboxypeptidase_like"/>
    <property type="match status" value="1"/>
</dbReference>
<dbReference type="PANTHER" id="PTHR34385">
    <property type="entry name" value="D-ALANYL-D-ALANINE CARBOXYPEPTIDASE"/>
    <property type="match status" value="1"/>
</dbReference>
<reference evidence="2" key="1">
    <citation type="submission" date="2005-09" db="EMBL/GenBank/DDBJ databases">
        <title>Annotation of Vibrio cholerae MO10.</title>
        <authorList>
            <person name="Colwell R."/>
            <person name="Grim C.J."/>
            <person name="Young S."/>
            <person name="Jaffe D."/>
            <person name="Gnerre S."/>
            <person name="Berlin A."/>
            <person name="Heiman D."/>
            <person name="Hepburn T."/>
            <person name="Shea T."/>
            <person name="Sykes S."/>
            <person name="Yandava C."/>
            <person name="Alvarado L."/>
            <person name="Kodira C."/>
            <person name="Borodovsky M."/>
            <person name="Heidelberg J."/>
            <person name="Lander E."/>
            <person name="Galagan J."/>
            <person name="Nusbaum C."/>
            <person name="Birren B."/>
        </authorList>
    </citation>
    <scope>NUCLEOTIDE SEQUENCE [LARGE SCALE GENOMIC DNA]</scope>
    <source>
        <strain evidence="2">MO10</strain>
    </source>
</reference>
<dbReference type="SUPFAM" id="SSF55166">
    <property type="entry name" value="Hedgehog/DD-peptidase"/>
    <property type="match status" value="1"/>
</dbReference>
<dbReference type="Proteomes" id="UP000004687">
    <property type="component" value="Unassembled WGS sequence"/>
</dbReference>
<protein>
    <submittedName>
        <fullName evidence="2">VanY family protein</fullName>
    </submittedName>
</protein>
<dbReference type="InterPro" id="IPR052179">
    <property type="entry name" value="DD-CPase-like"/>
</dbReference>
<dbReference type="InterPro" id="IPR003709">
    <property type="entry name" value="VanY-like_core_dom"/>
</dbReference>
<evidence type="ECO:0000313" key="2">
    <source>
        <dbReference type="EMBL" id="EET23356.1"/>
    </source>
</evidence>
<organism evidence="2">
    <name type="scientific">Vibrio cholerae (strain MO10)</name>
    <dbReference type="NCBI Taxonomy" id="345072"/>
    <lineage>
        <taxon>Bacteria</taxon>
        <taxon>Pseudomonadati</taxon>
        <taxon>Pseudomonadota</taxon>
        <taxon>Gammaproteobacteria</taxon>
        <taxon>Vibrionales</taxon>
        <taxon>Vibrionaceae</taxon>
        <taxon>Vibrio</taxon>
    </lineage>
</organism>
<name>A0A0X1KYC4_VIBCO</name>
<dbReference type="EMBL" id="DS990136">
    <property type="protein sequence ID" value="EET23356.1"/>
    <property type="molecule type" value="Genomic_DNA"/>
</dbReference>
<evidence type="ECO:0000259" key="1">
    <source>
        <dbReference type="Pfam" id="PF02557"/>
    </source>
</evidence>
<dbReference type="HOGENOM" id="CLU_081855_0_0_6"/>
<reference evidence="2" key="2">
    <citation type="submission" date="2008-07" db="EMBL/GenBank/DDBJ databases">
        <authorList>
            <consortium name="Broad Institute Genome Sequencing Platform"/>
            <person name="Colwell R."/>
            <person name="Grim C.J."/>
            <person name="Young S."/>
            <person name="Jaffe D."/>
            <person name="Gnerre S."/>
            <person name="Berlin A."/>
            <person name="Heiman D."/>
            <person name="Hepburn T."/>
            <person name="Shea T."/>
            <person name="Sykes S."/>
            <person name="Alvarado L."/>
            <person name="Kodira C."/>
            <person name="Heidelberg J."/>
            <person name="Lander E."/>
            <person name="Galagan J."/>
            <person name="Nusbaum C."/>
            <person name="Birren B."/>
        </authorList>
    </citation>
    <scope>NUCLEOTIDE SEQUENCE [LARGE SCALE GENOMIC DNA]</scope>
    <source>
        <strain evidence="2">MO10</strain>
    </source>
</reference>
<proteinExistence type="predicted"/>
<dbReference type="Gene3D" id="3.30.1380.10">
    <property type="match status" value="1"/>
</dbReference>
<dbReference type="InterPro" id="IPR009045">
    <property type="entry name" value="Zn_M74/Hedgehog-like"/>
</dbReference>
<dbReference type="GO" id="GO:0006508">
    <property type="term" value="P:proteolysis"/>
    <property type="evidence" value="ECO:0007669"/>
    <property type="project" value="InterPro"/>
</dbReference>
<feature type="domain" description="D-alanyl-D-alanine carboxypeptidase-like core" evidence="1">
    <location>
        <begin position="50"/>
        <end position="200"/>
    </location>
</feature>
<sequence>MCTYCGFREIDRYVSKNLKSSFRLTMTPEQLTGQTDTHLISVMVGQKAFQVHPQVSPDLLALKQAAQDAGFNLCIASGFRSFERQLAIWNQKMLGQKPLLDEHSQPLHSNTLSEAEKVLAILRWSALPGASRHHWGTDFDVYDRDALPENTSLLLEPWEYLEGHQSEFSQWLNAHLAQFGFFLPYQHGQGIGFEPWHISHKQTAQQCLAALSEPLLLEQLSAVAMEGKTTVQALLPEIYQRFITNICEV</sequence>
<dbReference type="PANTHER" id="PTHR34385:SF1">
    <property type="entry name" value="PEPTIDOGLYCAN L-ALANYL-D-GLUTAMATE ENDOPEPTIDASE CWLK"/>
    <property type="match status" value="1"/>
</dbReference>
<dbReference type="Pfam" id="PF02557">
    <property type="entry name" value="VanY"/>
    <property type="match status" value="1"/>
</dbReference>
<dbReference type="GO" id="GO:0008233">
    <property type="term" value="F:peptidase activity"/>
    <property type="evidence" value="ECO:0007669"/>
    <property type="project" value="InterPro"/>
</dbReference>
<gene>
    <name evidence="2" type="ORF">VchoM_01383</name>
</gene>
<dbReference type="AlphaFoldDB" id="A0A0X1KYC4"/>